<keyword evidence="7" id="KW-0472">Membrane</keyword>
<dbReference type="Pfam" id="PF00005">
    <property type="entry name" value="ABC_tran"/>
    <property type="match status" value="2"/>
</dbReference>
<keyword evidence="1" id="KW-0813">Transport</keyword>
<dbReference type="Proteomes" id="UP000001936">
    <property type="component" value="Plasmid p42b"/>
</dbReference>
<dbReference type="HOGENOM" id="CLU_000604_92_3_5"/>
<evidence type="ECO:0000256" key="7">
    <source>
        <dbReference type="ARBA" id="ARBA00023136"/>
    </source>
</evidence>
<keyword evidence="5 9" id="KW-0067">ATP-binding</keyword>
<evidence type="ECO:0000313" key="10">
    <source>
        <dbReference type="Proteomes" id="UP000001936"/>
    </source>
</evidence>
<evidence type="ECO:0000256" key="5">
    <source>
        <dbReference type="ARBA" id="ARBA00022840"/>
    </source>
</evidence>
<gene>
    <name evidence="9" type="ordered locus">RHE_PB00123</name>
</gene>
<feature type="domain" description="ABC transporter" evidence="8">
    <location>
        <begin position="26"/>
        <end position="265"/>
    </location>
</feature>
<dbReference type="PANTHER" id="PTHR43790">
    <property type="entry name" value="CARBOHYDRATE TRANSPORT ATP-BINDING PROTEIN MG119-RELATED"/>
    <property type="match status" value="1"/>
</dbReference>
<dbReference type="KEGG" id="ret:RHE_PB00123"/>
<geneLocation type="plasmid" evidence="9 10">
    <name>p42b</name>
</geneLocation>
<keyword evidence="10" id="KW-1185">Reference proteome</keyword>
<dbReference type="InterPro" id="IPR003593">
    <property type="entry name" value="AAA+_ATPase"/>
</dbReference>
<dbReference type="PANTHER" id="PTHR43790:SF3">
    <property type="entry name" value="D-ALLOSE IMPORT ATP-BINDING PROTEIN ALSA-RELATED"/>
    <property type="match status" value="1"/>
</dbReference>
<evidence type="ECO:0000259" key="8">
    <source>
        <dbReference type="PROSITE" id="PS50893"/>
    </source>
</evidence>
<accession>Q2K252</accession>
<evidence type="ECO:0000313" key="9">
    <source>
        <dbReference type="EMBL" id="ABC93165.1"/>
    </source>
</evidence>
<keyword evidence="2" id="KW-1003">Cell membrane</keyword>
<keyword evidence="4" id="KW-0547">Nucleotide-binding</keyword>
<dbReference type="InterPro" id="IPR050107">
    <property type="entry name" value="ABC_carbohydrate_import_ATPase"/>
</dbReference>
<dbReference type="GO" id="GO:0005524">
    <property type="term" value="F:ATP binding"/>
    <property type="evidence" value="ECO:0007669"/>
    <property type="project" value="UniProtKB-KW"/>
</dbReference>
<keyword evidence="6" id="KW-1278">Translocase</keyword>
<evidence type="ECO:0000256" key="2">
    <source>
        <dbReference type="ARBA" id="ARBA00022475"/>
    </source>
</evidence>
<dbReference type="AlphaFoldDB" id="Q2K252"/>
<dbReference type="SMART" id="SM00382">
    <property type="entry name" value="AAA"/>
    <property type="match status" value="2"/>
</dbReference>
<dbReference type="InterPro" id="IPR003439">
    <property type="entry name" value="ABC_transporter-like_ATP-bd"/>
</dbReference>
<evidence type="ECO:0000256" key="4">
    <source>
        <dbReference type="ARBA" id="ARBA00022741"/>
    </source>
</evidence>
<protein>
    <submittedName>
        <fullName evidence="9">Probable sugar ABC transporter, ATP-binding protein</fullName>
    </submittedName>
</protein>
<evidence type="ECO:0000256" key="6">
    <source>
        <dbReference type="ARBA" id="ARBA00022967"/>
    </source>
</evidence>
<dbReference type="CDD" id="cd03216">
    <property type="entry name" value="ABC_Carb_Monos_I"/>
    <property type="match status" value="1"/>
</dbReference>
<dbReference type="SUPFAM" id="SSF52540">
    <property type="entry name" value="P-loop containing nucleoside triphosphate hydrolases"/>
    <property type="match status" value="2"/>
</dbReference>
<dbReference type="InterPro" id="IPR027417">
    <property type="entry name" value="P-loop_NTPase"/>
</dbReference>
<evidence type="ECO:0000256" key="1">
    <source>
        <dbReference type="ARBA" id="ARBA00022448"/>
    </source>
</evidence>
<dbReference type="EMBL" id="CP000135">
    <property type="protein sequence ID" value="ABC93165.1"/>
    <property type="molecule type" value="Genomic_DNA"/>
</dbReference>
<feature type="domain" description="ABC transporter" evidence="8">
    <location>
        <begin position="275"/>
        <end position="514"/>
    </location>
</feature>
<evidence type="ECO:0000256" key="3">
    <source>
        <dbReference type="ARBA" id="ARBA00022597"/>
    </source>
</evidence>
<reference evidence="9 10" key="1">
    <citation type="journal article" date="2006" name="Proc. Natl. Acad. Sci. U.S.A.">
        <title>The partitioned Rhizobium etli genome: genetic and metabolic redundancy in seven interacting replicons.</title>
        <authorList>
            <person name="Gonzalez V."/>
            <person name="Santamaria R.I."/>
            <person name="Bustos P."/>
            <person name="Hernandez-Gonzalez I."/>
            <person name="Medrano-Soto A."/>
            <person name="Moreno-Hagelsieb G."/>
            <person name="Janga S.C."/>
            <person name="Ramirez M.A."/>
            <person name="Jimenez-Jacinto V."/>
            <person name="Collado-Vides J."/>
            <person name="Davila G."/>
        </authorList>
    </citation>
    <scope>NUCLEOTIDE SEQUENCE [LARGE SCALE GENOMIC DNA]</scope>
    <source>
        <strain evidence="10">ATCC 51251 / DSM 11541 / JCM 21823 / NBRC 15573 / CFN 42</strain>
    </source>
</reference>
<dbReference type="Gene3D" id="3.40.50.300">
    <property type="entry name" value="P-loop containing nucleotide triphosphate hydrolases"/>
    <property type="match status" value="2"/>
</dbReference>
<proteinExistence type="predicted"/>
<sequence>MPGIRPPRQGTLPVQMQSRTVPMPLLHVENLTRSFGSTRALAGADLSIERGEIVSLMGANGAGKSTLVKILSGVLSAEAGTINLDGRPFVPRSPAEAAKAGVVTVHQSTDLVGAAGLTVADALLLNHFADRSTPFFVSRAGIRRAAQAILDGAGFTLPLDRDFGELASADRQLIAIARALANRADLLILDEPTASLSGEESRRLFDILLRLRKQGLAILYISHRTADLQAIADRALVMRGGRVVGAFSRPIDFAGAIETMIGRRLDAARPDARPTTGPAIFEMRDASLRPTGATFDLSLHEGEVVAVTGVLGAGKSRLLSAIFGVTTLGGGAMLLDGLPYRPKSPAEAIASGVAMAAEDRHRSSLVPPAWPGHSLSATISLPHLSKWYPRGFLIGGRERREAVQAITRLGIKAEGPLASVWSLSGGNQQKSVIARWEAEPSRLLLLDEPFQGVDVGARRDIIDAIRTRTDRATLIATSDPEEAYEVADRILVIDRHVVKPAAGGLTAPFAIQGISA</sequence>
<dbReference type="GO" id="GO:0016887">
    <property type="term" value="F:ATP hydrolysis activity"/>
    <property type="evidence" value="ECO:0007669"/>
    <property type="project" value="InterPro"/>
</dbReference>
<keyword evidence="9" id="KW-0614">Plasmid</keyword>
<name>Q2K252_RHIEC</name>
<dbReference type="CDD" id="cd03215">
    <property type="entry name" value="ABC_Carb_Monos_II"/>
    <property type="match status" value="1"/>
</dbReference>
<keyword evidence="3" id="KW-0762">Sugar transport</keyword>
<dbReference type="PROSITE" id="PS50893">
    <property type="entry name" value="ABC_TRANSPORTER_2"/>
    <property type="match status" value="2"/>
</dbReference>
<organism evidence="9 10">
    <name type="scientific">Rhizobium etli (strain ATCC 51251 / DSM 11541 / JCM 21823 / NBRC 15573 / CFN 42)</name>
    <dbReference type="NCBI Taxonomy" id="347834"/>
    <lineage>
        <taxon>Bacteria</taxon>
        <taxon>Pseudomonadati</taxon>
        <taxon>Pseudomonadota</taxon>
        <taxon>Alphaproteobacteria</taxon>
        <taxon>Hyphomicrobiales</taxon>
        <taxon>Rhizobiaceae</taxon>
        <taxon>Rhizobium/Agrobacterium group</taxon>
        <taxon>Rhizobium</taxon>
    </lineage>
</organism>